<dbReference type="RefSeq" id="WP_193500269.1">
    <property type="nucleotide sequence ID" value="NZ_JADCKC010000001.1"/>
</dbReference>
<feature type="transmembrane region" description="Helical" evidence="1">
    <location>
        <begin position="106"/>
        <end position="127"/>
    </location>
</feature>
<dbReference type="Proteomes" id="UP000768567">
    <property type="component" value="Unassembled WGS sequence"/>
</dbReference>
<gene>
    <name evidence="2" type="ORF">INF35_04290</name>
</gene>
<keyword evidence="1" id="KW-1133">Transmembrane helix</keyword>
<evidence type="ECO:0000313" key="3">
    <source>
        <dbReference type="Proteomes" id="UP000768567"/>
    </source>
</evidence>
<comment type="caution">
    <text evidence="2">The sequence shown here is derived from an EMBL/GenBank/DDBJ whole genome shotgun (WGS) entry which is preliminary data.</text>
</comment>
<feature type="transmembrane region" description="Helical" evidence="1">
    <location>
        <begin position="147"/>
        <end position="171"/>
    </location>
</feature>
<accession>A0ABR9R1L9</accession>
<keyword evidence="1" id="KW-0472">Membrane</keyword>
<dbReference type="Pfam" id="PF22564">
    <property type="entry name" value="HAAS"/>
    <property type="match status" value="1"/>
</dbReference>
<keyword evidence="3" id="KW-1185">Reference proteome</keyword>
<name>A0ABR9R1L9_9FIRM</name>
<reference evidence="2 3" key="1">
    <citation type="submission" date="2020-10" db="EMBL/GenBank/DDBJ databases">
        <title>ChiBAC.</title>
        <authorList>
            <person name="Zenner C."/>
            <person name="Hitch T.C.A."/>
            <person name="Clavel T."/>
        </authorList>
    </citation>
    <scope>NUCLEOTIDE SEQUENCE [LARGE SCALE GENOMIC DNA]</scope>
    <source>
        <strain evidence="2 3">DSM 109015</strain>
    </source>
</reference>
<sequence length="186" mass="20300">MENVLEQYLNTVDRKLRPLPTSERVDIVKEIKSTMQEMEAEGLTPDAITKRLGAPDQLARAYLSDLLTRPQRSGWQKLLTVLAFYSVVGLSGMFVIPILGICAPAFFLCGVAVPLAGLANCLFRYLLGVQVPCLTVQLGPYTPPPLLGFACTLVAGGLLFLLGRACWWLLVRYLKAVGTTKSSLSV</sequence>
<evidence type="ECO:0000256" key="1">
    <source>
        <dbReference type="SAM" id="Phobius"/>
    </source>
</evidence>
<keyword evidence="1" id="KW-0812">Transmembrane</keyword>
<feature type="transmembrane region" description="Helical" evidence="1">
    <location>
        <begin position="78"/>
        <end position="99"/>
    </location>
</feature>
<dbReference type="EMBL" id="JADCKC010000001">
    <property type="protein sequence ID" value="MBE5037003.1"/>
    <property type="molecule type" value="Genomic_DNA"/>
</dbReference>
<evidence type="ECO:0000313" key="2">
    <source>
        <dbReference type="EMBL" id="MBE5037003.1"/>
    </source>
</evidence>
<proteinExistence type="predicted"/>
<organism evidence="2 3">
    <name type="scientific">Gemmiger gallinarum</name>
    <dbReference type="NCBI Taxonomy" id="2779354"/>
    <lineage>
        <taxon>Bacteria</taxon>
        <taxon>Bacillati</taxon>
        <taxon>Bacillota</taxon>
        <taxon>Clostridia</taxon>
        <taxon>Eubacteriales</taxon>
        <taxon>Gemmiger</taxon>
    </lineage>
</organism>
<protein>
    <submittedName>
        <fullName evidence="2">DUF1700 domain-containing protein</fullName>
    </submittedName>
</protein>